<dbReference type="Gene3D" id="3.20.20.80">
    <property type="entry name" value="Glycosidases"/>
    <property type="match status" value="1"/>
</dbReference>
<comment type="similarity">
    <text evidence="1">Belongs to the glycosyl hydrolase 2 family.</text>
</comment>
<dbReference type="SUPFAM" id="SSF49785">
    <property type="entry name" value="Galactose-binding domain-like"/>
    <property type="match status" value="1"/>
</dbReference>
<evidence type="ECO:0000256" key="2">
    <source>
        <dbReference type="ARBA" id="ARBA00022801"/>
    </source>
</evidence>
<dbReference type="SUPFAM" id="SSF49303">
    <property type="entry name" value="beta-Galactosidase/glucuronidase domain"/>
    <property type="match status" value="1"/>
</dbReference>
<dbReference type="InterPro" id="IPR008979">
    <property type="entry name" value="Galactose-bd-like_sf"/>
</dbReference>
<dbReference type="GO" id="GO:0005975">
    <property type="term" value="P:carbohydrate metabolic process"/>
    <property type="evidence" value="ECO:0007669"/>
    <property type="project" value="InterPro"/>
</dbReference>
<sequence>MIHTSSNNHHLFIRTISITAFLLLACSIFSSAQDHANTERKQLFDSNWKFFLGDTAAARSKDFNDKSWRNLDLPHDWSIEGKIHPKNPTGNGGGYFPAGTGWYRKTFRAPNKWKDKNVSIYFEGVYMNAEVFINGKSLGVYPYGYSSFSYNISPFLDFNNENVIALRVDNSQQMNSRWYSGSGIYRHVWMTVTDPVHVANWGVSITTPDVSSKRATVQIKTLVKNETGFPQNIILKTLIPNGNSKKVVDNQTRVALPANSVKEVTQVINVSNPVLWTPETPNLYLARTQILRDNQVIDETKTNFGIRSIKFTVENGFQLNGKAVKINGGCVHHDNGCLGAAAFDRAEERKVELLKTAGFNAVRTSHNPPSETFLNACDRLGLLVMDESFDCWKIGKNNNDYAKYFDSYWKRDLETMVLRDRNHPSIVMWSIGNEIVERGSPEAVQTATMLAKAIQELDTTRPITSAVVVNDKDWSVFDPLFAAHDVAGYNYHLHSAPDDHKRVPSRIIVHTESYPRDAFANWKLVQNNSYVIGDFVWTAMDYLGESGIGRWYYSGDVPGQHWEHDFFPWHGAYCGDIDLIGWRKPISHYRSLLYNNTEKLYMAVREPEPDPLEIKETWWSVWPTWDSWTWPGFEGKTIQVEVYSKYPKTRLYLDNKLIGEKATTEEQEYKATFTVPYSPGQLKAVGVQNDKEIESTILQTSGDAAKIELTADRKEISANGSDLSYVIVEITDKDGIFQPNAANRLHFKIDGPGVIAGVDNADLKDHDQYVGNTRKAWRGRALVVIKSTHSTGDIKLTVTSPALSEATLNIKTIPGKITNR</sequence>
<dbReference type="EMBL" id="JAOTIF010000028">
    <property type="protein sequence ID" value="MCU7552113.1"/>
    <property type="molecule type" value="Genomic_DNA"/>
</dbReference>
<keyword evidence="3" id="KW-0326">Glycosidase</keyword>
<dbReference type="InterPro" id="IPR040605">
    <property type="entry name" value="Glyco_hydro2_dom5"/>
</dbReference>
<evidence type="ECO:0000259" key="8">
    <source>
        <dbReference type="Pfam" id="PF16355"/>
    </source>
</evidence>
<dbReference type="Pfam" id="PF02837">
    <property type="entry name" value="Glyco_hydro_2_N"/>
    <property type="match status" value="1"/>
</dbReference>
<dbReference type="RefSeq" id="WP_279299549.1">
    <property type="nucleotide sequence ID" value="NZ_JAOTIF010000028.1"/>
</dbReference>
<keyword evidence="2" id="KW-0378">Hydrolase</keyword>
<evidence type="ECO:0000259" key="9">
    <source>
        <dbReference type="Pfam" id="PF18565"/>
    </source>
</evidence>
<feature type="domain" description="Glycoside hydrolase family 2 catalytic" evidence="6">
    <location>
        <begin position="316"/>
        <end position="471"/>
    </location>
</feature>
<evidence type="ECO:0000313" key="11">
    <source>
        <dbReference type="Proteomes" id="UP001155483"/>
    </source>
</evidence>
<dbReference type="InterPro" id="IPR013783">
    <property type="entry name" value="Ig-like_fold"/>
</dbReference>
<accession>A0A9X3BK36</accession>
<dbReference type="InterPro" id="IPR023232">
    <property type="entry name" value="Glyco_hydro_2_AS"/>
</dbReference>
<dbReference type="PRINTS" id="PR00132">
    <property type="entry name" value="GLHYDRLASE2"/>
</dbReference>
<feature type="domain" description="Glycoside hydrolase family 2" evidence="9">
    <location>
        <begin position="707"/>
        <end position="808"/>
    </location>
</feature>
<reference evidence="10" key="2">
    <citation type="submission" date="2023-04" db="EMBL/GenBank/DDBJ databases">
        <title>Paracnuella aquatica gen. nov., sp. nov., a member of the family Chitinophagaceae isolated from a hot spring.</title>
        <authorList>
            <person name="Wang C."/>
        </authorList>
    </citation>
    <scope>NUCLEOTIDE SEQUENCE</scope>
    <source>
        <strain evidence="10">LB-8</strain>
    </source>
</reference>
<dbReference type="Pfam" id="PF16355">
    <property type="entry name" value="DUF4982"/>
    <property type="match status" value="1"/>
</dbReference>
<keyword evidence="4" id="KW-0812">Transmembrane</keyword>
<keyword evidence="4" id="KW-0472">Membrane</keyword>
<dbReference type="PANTHER" id="PTHR42732">
    <property type="entry name" value="BETA-GALACTOSIDASE"/>
    <property type="match status" value="1"/>
</dbReference>
<dbReference type="GO" id="GO:0004553">
    <property type="term" value="F:hydrolase activity, hydrolyzing O-glycosyl compounds"/>
    <property type="evidence" value="ECO:0007669"/>
    <property type="project" value="InterPro"/>
</dbReference>
<evidence type="ECO:0000256" key="4">
    <source>
        <dbReference type="SAM" id="Phobius"/>
    </source>
</evidence>
<dbReference type="InterPro" id="IPR006102">
    <property type="entry name" value="Ig-like_GH2"/>
</dbReference>
<dbReference type="AlphaFoldDB" id="A0A9X3BK36"/>
<evidence type="ECO:0000256" key="3">
    <source>
        <dbReference type="ARBA" id="ARBA00023295"/>
    </source>
</evidence>
<dbReference type="InterPro" id="IPR006101">
    <property type="entry name" value="Glyco_hydro_2"/>
</dbReference>
<dbReference type="Proteomes" id="UP001155483">
    <property type="component" value="Unassembled WGS sequence"/>
</dbReference>
<dbReference type="InterPro" id="IPR006104">
    <property type="entry name" value="Glyco_hydro_2_N"/>
</dbReference>
<comment type="caution">
    <text evidence="10">The sequence shown here is derived from an EMBL/GenBank/DDBJ whole genome shotgun (WGS) entry which is preliminary data.</text>
</comment>
<evidence type="ECO:0000313" key="10">
    <source>
        <dbReference type="EMBL" id="MCU7552113.1"/>
    </source>
</evidence>
<evidence type="ECO:0000259" key="5">
    <source>
        <dbReference type="Pfam" id="PF00703"/>
    </source>
</evidence>
<reference evidence="10" key="1">
    <citation type="submission" date="2022-09" db="EMBL/GenBank/DDBJ databases">
        <authorList>
            <person name="Yuan C."/>
            <person name="Ke Z."/>
        </authorList>
    </citation>
    <scope>NUCLEOTIDE SEQUENCE</scope>
    <source>
        <strain evidence="10">LB-8</strain>
    </source>
</reference>
<evidence type="ECO:0000259" key="6">
    <source>
        <dbReference type="Pfam" id="PF02836"/>
    </source>
</evidence>
<dbReference type="InterPro" id="IPR032311">
    <property type="entry name" value="DUF4982"/>
</dbReference>
<gene>
    <name evidence="10" type="ORF">OCK74_23545</name>
</gene>
<dbReference type="InterPro" id="IPR006103">
    <property type="entry name" value="Glyco_hydro_2_cat"/>
</dbReference>
<dbReference type="PROSITE" id="PS00608">
    <property type="entry name" value="GLYCOSYL_HYDROL_F2_2"/>
    <property type="match status" value="1"/>
</dbReference>
<evidence type="ECO:0000256" key="1">
    <source>
        <dbReference type="ARBA" id="ARBA00007401"/>
    </source>
</evidence>
<dbReference type="Pfam" id="PF18565">
    <property type="entry name" value="Glyco_hydro2_C5"/>
    <property type="match status" value="1"/>
</dbReference>
<dbReference type="Pfam" id="PF00703">
    <property type="entry name" value="Glyco_hydro_2"/>
    <property type="match status" value="1"/>
</dbReference>
<dbReference type="Gene3D" id="2.60.120.260">
    <property type="entry name" value="Galactose-binding domain-like"/>
    <property type="match status" value="1"/>
</dbReference>
<dbReference type="InterPro" id="IPR051913">
    <property type="entry name" value="GH2_Domain-Containing"/>
</dbReference>
<proteinExistence type="inferred from homology"/>
<dbReference type="SUPFAM" id="SSF51445">
    <property type="entry name" value="(Trans)glycosidases"/>
    <property type="match status" value="1"/>
</dbReference>
<dbReference type="PANTHER" id="PTHR42732:SF1">
    <property type="entry name" value="BETA-MANNOSIDASE"/>
    <property type="match status" value="1"/>
</dbReference>
<organism evidence="10 11">
    <name type="scientific">Paraflavisolibacter caeni</name>
    <dbReference type="NCBI Taxonomy" id="2982496"/>
    <lineage>
        <taxon>Bacteria</taxon>
        <taxon>Pseudomonadati</taxon>
        <taxon>Bacteroidota</taxon>
        <taxon>Chitinophagia</taxon>
        <taxon>Chitinophagales</taxon>
        <taxon>Chitinophagaceae</taxon>
        <taxon>Paraflavisolibacter</taxon>
    </lineage>
</organism>
<name>A0A9X3BK36_9BACT</name>
<dbReference type="InterPro" id="IPR036156">
    <property type="entry name" value="Beta-gal/glucu_dom_sf"/>
</dbReference>
<keyword evidence="4" id="KW-1133">Transmembrane helix</keyword>
<dbReference type="Pfam" id="PF02836">
    <property type="entry name" value="Glyco_hydro_2_C"/>
    <property type="match status" value="1"/>
</dbReference>
<dbReference type="InterPro" id="IPR017853">
    <property type="entry name" value="GH"/>
</dbReference>
<feature type="domain" description="Glycosyl hydrolases family 2 sugar binding" evidence="7">
    <location>
        <begin position="98"/>
        <end position="190"/>
    </location>
</feature>
<feature type="domain" description="DUF4982" evidence="8">
    <location>
        <begin position="635"/>
        <end position="693"/>
    </location>
</feature>
<feature type="domain" description="Glycoside hydrolase family 2 immunoglobulin-like beta-sandwich" evidence="5">
    <location>
        <begin position="206"/>
        <end position="307"/>
    </location>
</feature>
<keyword evidence="11" id="KW-1185">Reference proteome</keyword>
<dbReference type="Gene3D" id="2.60.40.10">
    <property type="entry name" value="Immunoglobulins"/>
    <property type="match status" value="3"/>
</dbReference>
<evidence type="ECO:0000259" key="7">
    <source>
        <dbReference type="Pfam" id="PF02837"/>
    </source>
</evidence>
<protein>
    <submittedName>
        <fullName evidence="10">DUF4982 domain-containing protein</fullName>
    </submittedName>
</protein>
<feature type="transmembrane region" description="Helical" evidence="4">
    <location>
        <begin position="12"/>
        <end position="32"/>
    </location>
</feature>